<dbReference type="NCBIfam" id="TIGR02120">
    <property type="entry name" value="GspF"/>
    <property type="match status" value="1"/>
</dbReference>
<dbReference type="GO" id="GO:0015627">
    <property type="term" value="C:type II protein secretion system complex"/>
    <property type="evidence" value="ECO:0007669"/>
    <property type="project" value="InterPro"/>
</dbReference>
<reference evidence="14" key="1">
    <citation type="submission" date="2018-06" db="EMBL/GenBank/DDBJ databases">
        <authorList>
            <person name="Zhirakovskaya E."/>
        </authorList>
    </citation>
    <scope>NUCLEOTIDE SEQUENCE</scope>
</reference>
<dbReference type="PANTHER" id="PTHR30012">
    <property type="entry name" value="GENERAL SECRETION PATHWAY PROTEIN"/>
    <property type="match status" value="1"/>
</dbReference>
<evidence type="ECO:0000256" key="10">
    <source>
        <dbReference type="ARBA" id="ARBA00022989"/>
    </source>
</evidence>
<dbReference type="Pfam" id="PF00482">
    <property type="entry name" value="T2SSF"/>
    <property type="match status" value="2"/>
</dbReference>
<evidence type="ECO:0000256" key="9">
    <source>
        <dbReference type="ARBA" id="ARBA00022927"/>
    </source>
</evidence>
<evidence type="ECO:0000259" key="13">
    <source>
        <dbReference type="Pfam" id="PF00482"/>
    </source>
</evidence>
<dbReference type="InterPro" id="IPR018076">
    <property type="entry name" value="T2SS_GspF_dom"/>
</dbReference>
<dbReference type="AlphaFoldDB" id="A0A3B1AH49"/>
<evidence type="ECO:0000256" key="6">
    <source>
        <dbReference type="ARBA" id="ARBA00022692"/>
    </source>
</evidence>
<dbReference type="GO" id="GO:0046872">
    <property type="term" value="F:metal ion binding"/>
    <property type="evidence" value="ECO:0007669"/>
    <property type="project" value="UniProtKB-KW"/>
</dbReference>
<keyword evidence="10 12" id="KW-1133">Transmembrane helix</keyword>
<dbReference type="GO" id="GO:0005886">
    <property type="term" value="C:plasma membrane"/>
    <property type="evidence" value="ECO:0007669"/>
    <property type="project" value="UniProtKB-SubCell"/>
</dbReference>
<protein>
    <submittedName>
        <fullName evidence="14">General secretion pathway protein F</fullName>
    </submittedName>
</protein>
<feature type="transmembrane region" description="Helical" evidence="12">
    <location>
        <begin position="364"/>
        <end position="387"/>
    </location>
</feature>
<comment type="similarity">
    <text evidence="2">Belongs to the GSP F family.</text>
</comment>
<evidence type="ECO:0000256" key="11">
    <source>
        <dbReference type="ARBA" id="ARBA00023136"/>
    </source>
</evidence>
<sequence>MGAFEYTALDERGREKSGVLEGDAARQIRQQLREQGLTPLSVEAVQQREARNKRSLFQRGISSTDLALITRQWATLVRSGMPIDETLATVSKQTEKPRLKSMMAAVRSRVLEGHALADALADFPHVFSDLFRSTVAAGEQSGHLEIVLERLADYTESRQQLSQKMMLALIYPALLTLVAIAVVILLLAYVVPQVVQVFENIGQELPALTRGLIASSEFVQNYGAGIFFVLLIAGVAFAYSLKSHAVRFRFHQLLLVMPLIGRLVKGLETARFARTFSILVASGVPVLDGMRISAQVMNNLPMREAVDAAARRVREGSGIHLALESCGYFPPMTVHLIASGEASGNLEDMLERAAGGQEREMETLISGLMGLFEPLLILSMGAIVLVIV</sequence>
<keyword evidence="5" id="KW-0997">Cell inner membrane</keyword>
<feature type="transmembrane region" description="Helical" evidence="12">
    <location>
        <begin position="222"/>
        <end position="241"/>
    </location>
</feature>
<gene>
    <name evidence="14" type="ORF">MNBD_GAMMA19-659</name>
</gene>
<keyword evidence="11 12" id="KW-0472">Membrane</keyword>
<evidence type="ECO:0000256" key="3">
    <source>
        <dbReference type="ARBA" id="ARBA00022448"/>
    </source>
</evidence>
<dbReference type="PANTHER" id="PTHR30012:SF0">
    <property type="entry name" value="TYPE II SECRETION SYSTEM PROTEIN F-RELATED"/>
    <property type="match status" value="1"/>
</dbReference>
<evidence type="ECO:0000256" key="12">
    <source>
        <dbReference type="SAM" id="Phobius"/>
    </source>
</evidence>
<feature type="transmembrane region" description="Helical" evidence="12">
    <location>
        <begin position="168"/>
        <end position="191"/>
    </location>
</feature>
<proteinExistence type="inferred from homology"/>
<keyword evidence="7" id="KW-0479">Metal-binding</keyword>
<dbReference type="GO" id="GO:0015628">
    <property type="term" value="P:protein secretion by the type II secretion system"/>
    <property type="evidence" value="ECO:0007669"/>
    <property type="project" value="InterPro"/>
</dbReference>
<organism evidence="14">
    <name type="scientific">hydrothermal vent metagenome</name>
    <dbReference type="NCBI Taxonomy" id="652676"/>
    <lineage>
        <taxon>unclassified sequences</taxon>
        <taxon>metagenomes</taxon>
        <taxon>ecological metagenomes</taxon>
    </lineage>
</organism>
<keyword evidence="6 12" id="KW-0812">Transmembrane</keyword>
<keyword evidence="3" id="KW-0813">Transport</keyword>
<evidence type="ECO:0000256" key="2">
    <source>
        <dbReference type="ARBA" id="ARBA00005745"/>
    </source>
</evidence>
<dbReference type="PROSITE" id="PS00874">
    <property type="entry name" value="T2SP_F"/>
    <property type="match status" value="1"/>
</dbReference>
<keyword evidence="4" id="KW-1003">Cell membrane</keyword>
<evidence type="ECO:0000256" key="5">
    <source>
        <dbReference type="ARBA" id="ARBA00022519"/>
    </source>
</evidence>
<evidence type="ECO:0000313" key="14">
    <source>
        <dbReference type="EMBL" id="VAX05249.1"/>
    </source>
</evidence>
<accession>A0A3B1AH49</accession>
<comment type="subcellular location">
    <subcellularLocation>
        <location evidence="1">Cell inner membrane</location>
        <topology evidence="1">Multi-pass membrane protein</topology>
    </subcellularLocation>
</comment>
<keyword evidence="9" id="KW-0653">Protein transport</keyword>
<keyword evidence="8" id="KW-0106">Calcium</keyword>
<dbReference type="EMBL" id="UOFV01000524">
    <property type="protein sequence ID" value="VAX05249.1"/>
    <property type="molecule type" value="Genomic_DNA"/>
</dbReference>
<dbReference type="Gene3D" id="1.20.81.30">
    <property type="entry name" value="Type II secretion system (T2SS), domain F"/>
    <property type="match status" value="2"/>
</dbReference>
<dbReference type="InterPro" id="IPR011850">
    <property type="entry name" value="T2SS_GspF"/>
</dbReference>
<evidence type="ECO:0000256" key="7">
    <source>
        <dbReference type="ARBA" id="ARBA00022723"/>
    </source>
</evidence>
<dbReference type="InterPro" id="IPR042094">
    <property type="entry name" value="T2SS_GspF_sf"/>
</dbReference>
<name>A0A3B1AH49_9ZZZZ</name>
<feature type="domain" description="Type II secretion system protein GspF" evidence="13">
    <location>
        <begin position="70"/>
        <end position="192"/>
    </location>
</feature>
<feature type="non-terminal residue" evidence="14">
    <location>
        <position position="388"/>
    </location>
</feature>
<dbReference type="FunFam" id="1.20.81.30:FF:000001">
    <property type="entry name" value="Type II secretion system protein F"/>
    <property type="match status" value="2"/>
</dbReference>
<feature type="domain" description="Type II secretion system protein GspF" evidence="13">
    <location>
        <begin position="272"/>
        <end position="388"/>
    </location>
</feature>
<evidence type="ECO:0000256" key="8">
    <source>
        <dbReference type="ARBA" id="ARBA00022837"/>
    </source>
</evidence>
<dbReference type="InterPro" id="IPR001992">
    <property type="entry name" value="T2SS_GspF/T4SS_PilC_CS"/>
</dbReference>
<dbReference type="PRINTS" id="PR00812">
    <property type="entry name" value="BCTERIALGSPF"/>
</dbReference>
<dbReference type="InterPro" id="IPR003004">
    <property type="entry name" value="GspF/PilC"/>
</dbReference>
<evidence type="ECO:0000256" key="4">
    <source>
        <dbReference type="ARBA" id="ARBA00022475"/>
    </source>
</evidence>
<evidence type="ECO:0000256" key="1">
    <source>
        <dbReference type="ARBA" id="ARBA00004429"/>
    </source>
</evidence>